<dbReference type="InterPro" id="IPR013805">
    <property type="entry name" value="GrpE_CC"/>
</dbReference>
<dbReference type="NCBIfam" id="NF010737">
    <property type="entry name" value="PRK14139.1"/>
    <property type="match status" value="1"/>
</dbReference>
<evidence type="ECO:0000313" key="15">
    <source>
        <dbReference type="Proteomes" id="UP000636949"/>
    </source>
</evidence>
<dbReference type="Gene3D" id="3.90.20.20">
    <property type="match status" value="1"/>
</dbReference>
<dbReference type="CDD" id="cd00446">
    <property type="entry name" value="GrpE"/>
    <property type="match status" value="1"/>
</dbReference>
<evidence type="ECO:0000256" key="1">
    <source>
        <dbReference type="ARBA" id="ARBA00004496"/>
    </source>
</evidence>
<evidence type="ECO:0000256" key="4">
    <source>
        <dbReference type="ARBA" id="ARBA00022490"/>
    </source>
</evidence>
<name>A0A8J2Z4Q5_9GAMM</name>
<dbReference type="Gene3D" id="2.30.22.10">
    <property type="entry name" value="Head domain of nucleotide exchange factor GrpE"/>
    <property type="match status" value="1"/>
</dbReference>
<reference evidence="14" key="1">
    <citation type="journal article" date="2014" name="Int. J. Syst. Evol. Microbiol.">
        <title>Complete genome sequence of Corynebacterium casei LMG S-19264T (=DSM 44701T), isolated from a smear-ripened cheese.</title>
        <authorList>
            <consortium name="US DOE Joint Genome Institute (JGI-PGF)"/>
            <person name="Walter F."/>
            <person name="Albersmeier A."/>
            <person name="Kalinowski J."/>
            <person name="Ruckert C."/>
        </authorList>
    </citation>
    <scope>NUCLEOTIDE SEQUENCE</scope>
    <source>
        <strain evidence="14">CGMCC 1.15758</strain>
    </source>
</reference>
<dbReference type="GO" id="GO:0006457">
    <property type="term" value="P:protein folding"/>
    <property type="evidence" value="ECO:0007669"/>
    <property type="project" value="InterPro"/>
</dbReference>
<evidence type="ECO:0000256" key="3">
    <source>
        <dbReference type="ARBA" id="ARBA00011738"/>
    </source>
</evidence>
<accession>A0A8J2Z4Q5</accession>
<keyword evidence="13" id="KW-0175">Coiled coil</keyword>
<dbReference type="InterPro" id="IPR009012">
    <property type="entry name" value="GrpE_head"/>
</dbReference>
<dbReference type="InterPro" id="IPR000740">
    <property type="entry name" value="GrpE"/>
</dbReference>
<evidence type="ECO:0000256" key="10">
    <source>
        <dbReference type="HAMAP-Rule" id="MF_01151"/>
    </source>
</evidence>
<dbReference type="PRINTS" id="PR00773">
    <property type="entry name" value="GRPEPROTEIN"/>
</dbReference>
<proteinExistence type="inferred from homology"/>
<protein>
    <recommendedName>
        <fullName evidence="8 10">Protein GrpE</fullName>
    </recommendedName>
    <alternativeName>
        <fullName evidence="9 10">HSP-70 cofactor</fullName>
    </alternativeName>
</protein>
<dbReference type="GO" id="GO:0051087">
    <property type="term" value="F:protein-folding chaperone binding"/>
    <property type="evidence" value="ECO:0007669"/>
    <property type="project" value="InterPro"/>
</dbReference>
<dbReference type="GO" id="GO:0005829">
    <property type="term" value="C:cytosol"/>
    <property type="evidence" value="ECO:0007669"/>
    <property type="project" value="TreeGrafter"/>
</dbReference>
<keyword evidence="15" id="KW-1185">Reference proteome</keyword>
<evidence type="ECO:0000256" key="12">
    <source>
        <dbReference type="RuleBase" id="RU004478"/>
    </source>
</evidence>
<organism evidence="14 15">
    <name type="scientific">Cysteiniphilum litorale</name>
    <dbReference type="NCBI Taxonomy" id="2056700"/>
    <lineage>
        <taxon>Bacteria</taxon>
        <taxon>Pseudomonadati</taxon>
        <taxon>Pseudomonadota</taxon>
        <taxon>Gammaproteobacteria</taxon>
        <taxon>Thiotrichales</taxon>
        <taxon>Fastidiosibacteraceae</taxon>
        <taxon>Cysteiniphilum</taxon>
    </lineage>
</organism>
<dbReference type="FunFam" id="2.30.22.10:FF:000001">
    <property type="entry name" value="Protein GrpE"/>
    <property type="match status" value="1"/>
</dbReference>
<evidence type="ECO:0000256" key="8">
    <source>
        <dbReference type="ARBA" id="ARBA00072274"/>
    </source>
</evidence>
<evidence type="ECO:0000256" key="5">
    <source>
        <dbReference type="ARBA" id="ARBA00023016"/>
    </source>
</evidence>
<reference evidence="14" key="2">
    <citation type="submission" date="2020-09" db="EMBL/GenBank/DDBJ databases">
        <authorList>
            <person name="Sun Q."/>
            <person name="Zhou Y."/>
        </authorList>
    </citation>
    <scope>NUCLEOTIDE SEQUENCE</scope>
    <source>
        <strain evidence="14">CGMCC 1.15758</strain>
    </source>
</reference>
<dbReference type="EMBL" id="BMJS01000012">
    <property type="protein sequence ID" value="GGF97390.1"/>
    <property type="molecule type" value="Genomic_DNA"/>
</dbReference>
<dbReference type="NCBIfam" id="NF010748">
    <property type="entry name" value="PRK14150.1"/>
    <property type="match status" value="1"/>
</dbReference>
<dbReference type="GO" id="GO:0042803">
    <property type="term" value="F:protein homodimerization activity"/>
    <property type="evidence" value="ECO:0007669"/>
    <property type="project" value="InterPro"/>
</dbReference>
<comment type="similarity">
    <text evidence="2 10 12">Belongs to the GrpE family.</text>
</comment>
<evidence type="ECO:0000256" key="11">
    <source>
        <dbReference type="RuleBase" id="RU000639"/>
    </source>
</evidence>
<dbReference type="NCBIfam" id="NF010738">
    <property type="entry name" value="PRK14140.1"/>
    <property type="match status" value="1"/>
</dbReference>
<comment type="subcellular location">
    <subcellularLocation>
        <location evidence="1 10">Cytoplasm</location>
    </subcellularLocation>
</comment>
<comment type="function">
    <text evidence="7 10 11">Participates actively in the response to hyperosmotic and heat shock by preventing the aggregation of stress-denatured proteins, in association with DnaK and GrpE. It is the nucleotide exchange factor for DnaK and may function as a thermosensor. Unfolded proteins bind initially to DnaJ; upon interaction with the DnaJ-bound protein, DnaK hydrolyzes its bound ATP, resulting in the formation of a stable complex. GrpE releases ADP from DnaK; ATP binding to DnaK triggers the release of the substrate protein, thus completing the reaction cycle. Several rounds of ATP-dependent interactions between DnaJ, DnaK and GrpE are required for fully efficient folding.</text>
</comment>
<evidence type="ECO:0000256" key="6">
    <source>
        <dbReference type="ARBA" id="ARBA00023186"/>
    </source>
</evidence>
<evidence type="ECO:0000313" key="14">
    <source>
        <dbReference type="EMBL" id="GGF97390.1"/>
    </source>
</evidence>
<evidence type="ECO:0000256" key="9">
    <source>
        <dbReference type="ARBA" id="ARBA00076414"/>
    </source>
</evidence>
<dbReference type="SUPFAM" id="SSF58014">
    <property type="entry name" value="Coiled-coil domain of nucleotide exchange factor GrpE"/>
    <property type="match status" value="1"/>
</dbReference>
<evidence type="ECO:0000256" key="13">
    <source>
        <dbReference type="SAM" id="Coils"/>
    </source>
</evidence>
<feature type="coiled-coil region" evidence="13">
    <location>
        <begin position="35"/>
        <end position="62"/>
    </location>
</feature>
<keyword evidence="6 10" id="KW-0143">Chaperone</keyword>
<dbReference type="AlphaFoldDB" id="A0A8J2Z4Q5"/>
<dbReference type="PANTHER" id="PTHR21237:SF23">
    <property type="entry name" value="GRPE PROTEIN HOMOLOG, MITOCHONDRIAL"/>
    <property type="match status" value="1"/>
</dbReference>
<evidence type="ECO:0000256" key="7">
    <source>
        <dbReference type="ARBA" id="ARBA00053401"/>
    </source>
</evidence>
<dbReference type="GO" id="GO:0000774">
    <property type="term" value="F:adenyl-nucleotide exchange factor activity"/>
    <property type="evidence" value="ECO:0007669"/>
    <property type="project" value="InterPro"/>
</dbReference>
<dbReference type="PROSITE" id="PS01071">
    <property type="entry name" value="GRPE"/>
    <property type="match status" value="1"/>
</dbReference>
<dbReference type="Proteomes" id="UP000636949">
    <property type="component" value="Unassembled WGS sequence"/>
</dbReference>
<gene>
    <name evidence="10 14" type="primary">grpE</name>
    <name evidence="14" type="ORF">GCM10010995_13220</name>
</gene>
<keyword evidence="4 10" id="KW-0963">Cytoplasm</keyword>
<dbReference type="PANTHER" id="PTHR21237">
    <property type="entry name" value="GRPE PROTEIN"/>
    <property type="match status" value="1"/>
</dbReference>
<comment type="caution">
    <text evidence="14">The sequence shown here is derived from an EMBL/GenBank/DDBJ whole genome shotgun (WGS) entry which is preliminary data.</text>
</comment>
<dbReference type="GO" id="GO:0051082">
    <property type="term" value="F:unfolded protein binding"/>
    <property type="evidence" value="ECO:0007669"/>
    <property type="project" value="TreeGrafter"/>
</dbReference>
<dbReference type="RefSeq" id="WP_117002532.1">
    <property type="nucleotide sequence ID" value="NZ_BMJS01000012.1"/>
</dbReference>
<evidence type="ECO:0000256" key="2">
    <source>
        <dbReference type="ARBA" id="ARBA00009054"/>
    </source>
</evidence>
<keyword evidence="5 10" id="KW-0346">Stress response</keyword>
<sequence>MSHKHPKQHEEDFKLMAGEAADQEAAESQDMIDEVIALRKENESLKTTIDNMQDTVATADDKVLRAHAEMENIRRRAQKDVENAHKFALEKFANALLPVLDSMEKATEVSAESEEAKAMSEGVILTMKMLVDTLEKFGVTQLDPEGEVFDPNKHEAMAMSPNPEMDDNMVMNVFQKGYELNNRVIRPARVLVVKN</sequence>
<dbReference type="Pfam" id="PF01025">
    <property type="entry name" value="GrpE"/>
    <property type="match status" value="1"/>
</dbReference>
<dbReference type="SUPFAM" id="SSF51064">
    <property type="entry name" value="Head domain of nucleotide exchange factor GrpE"/>
    <property type="match status" value="1"/>
</dbReference>
<dbReference type="OrthoDB" id="9789811at2"/>
<comment type="subunit">
    <text evidence="3 10">Homodimer.</text>
</comment>
<dbReference type="HAMAP" id="MF_01151">
    <property type="entry name" value="GrpE"/>
    <property type="match status" value="1"/>
</dbReference>